<sequence length="720" mass="81966">MKKQFVTLSVLCTGILFAQKTDSIPQTVEKQIEAVELVAKKKLVERKVDRLVFNVGESVSTQGGDALDALRVTPGVIVQNESISMVGKNGASIMVNDKLLRLSGDELANFLKTIKSEDIQKIEVITAPPAKYDAEGDSGIINIQLKKAKRNSWGGNITNSYTQATHLLGNWGGALNFQKDKWTITSNLNYTNGSYAPYQEYTLFYPNFIWSETNKRRVFQNSVSGKVGIDYQVSPKTTMGVEYAASDAEVLAKGEFRPTITLPNGEMDYYIITPNRVERDIQSDAANLYSFTKINDKGEQLSINANYFKYQSGGNNKFSTQKYLPDGMPFGGSYQSADNISGQRVHIYSASADYELPLEWAQFSLGGKVSFIDNGSNVAYFDTSAQNPIMDPTRSNVFDYKENTQALYISGNKNWSEKWKMKLGLRLETTQTKGYSETLQKTHKNNYTQLFPTLYLTYDATENRQYGMNYSRRIHRPSYSDLNPFRLYSSQFNYSEGNPFLQPYFIDNFEINWSYKNYFASVDVSLIKNGSDQVTFVSPDDTVQRVIPFNFYKQFALGAVHHYTLKPWKWWESSNMLNVKYVKTTPQLENTSLPILDKITAYFSSNNSFVLNDAKTLRAELGFYYHAPSVAGSYTTTAWYYVDAGIRYSMFDKKLNVSLNGMDIFRTNKVTFTQTVNGIKQENFDYRDSQKIRLSVTYSFGKSFDTKKVNQSNEEEKERL</sequence>
<accession>A0A380ZVF2</accession>
<keyword evidence="3" id="KW-0998">Cell outer membrane</keyword>
<feature type="domain" description="Outer membrane protein beta-barrel" evidence="4">
    <location>
        <begin position="293"/>
        <end position="698"/>
    </location>
</feature>
<keyword evidence="5" id="KW-0675">Receptor</keyword>
<dbReference type="AlphaFoldDB" id="A0A380ZVF2"/>
<dbReference type="InterPro" id="IPR036942">
    <property type="entry name" value="Beta-barrel_TonB_sf"/>
</dbReference>
<dbReference type="Gene3D" id="2.40.170.20">
    <property type="entry name" value="TonB-dependent receptor, beta-barrel domain"/>
    <property type="match status" value="1"/>
</dbReference>
<protein>
    <submittedName>
        <fullName evidence="5">Outer membrane receptor for Fe3+-dicitrate</fullName>
    </submittedName>
</protein>
<evidence type="ECO:0000256" key="2">
    <source>
        <dbReference type="ARBA" id="ARBA00023136"/>
    </source>
</evidence>
<dbReference type="GO" id="GO:0009279">
    <property type="term" value="C:cell outer membrane"/>
    <property type="evidence" value="ECO:0007669"/>
    <property type="project" value="UniProtKB-SubCell"/>
</dbReference>
<organism evidence="5 6">
    <name type="scientific">Bergeyella zoohelcum</name>
    <dbReference type="NCBI Taxonomy" id="1015"/>
    <lineage>
        <taxon>Bacteria</taxon>
        <taxon>Pseudomonadati</taxon>
        <taxon>Bacteroidota</taxon>
        <taxon>Flavobacteriia</taxon>
        <taxon>Flavobacteriales</taxon>
        <taxon>Weeksellaceae</taxon>
        <taxon>Bergeyella</taxon>
    </lineage>
</organism>
<comment type="subcellular location">
    <subcellularLocation>
        <location evidence="1">Cell outer membrane</location>
    </subcellularLocation>
</comment>
<evidence type="ECO:0000313" key="5">
    <source>
        <dbReference type="EMBL" id="SUV52995.1"/>
    </source>
</evidence>
<keyword evidence="2" id="KW-0472">Membrane</keyword>
<evidence type="ECO:0000313" key="6">
    <source>
        <dbReference type="Proteomes" id="UP000255515"/>
    </source>
</evidence>
<dbReference type="InterPro" id="IPR041700">
    <property type="entry name" value="OMP_b-brl_3"/>
</dbReference>
<name>A0A380ZVF2_9FLAO</name>
<proteinExistence type="predicted"/>
<evidence type="ECO:0000256" key="3">
    <source>
        <dbReference type="ARBA" id="ARBA00023237"/>
    </source>
</evidence>
<evidence type="ECO:0000259" key="4">
    <source>
        <dbReference type="Pfam" id="PF14905"/>
    </source>
</evidence>
<reference evidence="5 6" key="1">
    <citation type="submission" date="2018-06" db="EMBL/GenBank/DDBJ databases">
        <authorList>
            <consortium name="Pathogen Informatics"/>
            <person name="Doyle S."/>
        </authorList>
    </citation>
    <scope>NUCLEOTIDE SEQUENCE [LARGE SCALE GENOMIC DNA]</scope>
    <source>
        <strain evidence="5 6">NCTC11661</strain>
    </source>
</reference>
<dbReference type="Proteomes" id="UP000255515">
    <property type="component" value="Unassembled WGS sequence"/>
</dbReference>
<dbReference type="Pfam" id="PF14905">
    <property type="entry name" value="OMP_b-brl_3"/>
    <property type="match status" value="1"/>
</dbReference>
<evidence type="ECO:0000256" key="1">
    <source>
        <dbReference type="ARBA" id="ARBA00004442"/>
    </source>
</evidence>
<dbReference type="SUPFAM" id="SSF56935">
    <property type="entry name" value="Porins"/>
    <property type="match status" value="1"/>
</dbReference>
<dbReference type="EMBL" id="UFTJ01000003">
    <property type="protein sequence ID" value="SUV52995.1"/>
    <property type="molecule type" value="Genomic_DNA"/>
</dbReference>
<dbReference type="RefSeq" id="WP_002687761.1">
    <property type="nucleotide sequence ID" value="NZ_UFTJ01000003.1"/>
</dbReference>
<gene>
    <name evidence="5" type="ORF">NCTC11661_02142</name>
</gene>
<dbReference type="PANTHER" id="PTHR40980">
    <property type="entry name" value="PLUG DOMAIN-CONTAINING PROTEIN"/>
    <property type="match status" value="1"/>
</dbReference>
<dbReference type="PANTHER" id="PTHR40980:SF4">
    <property type="entry name" value="TONB-DEPENDENT RECEPTOR-LIKE BETA-BARREL DOMAIN-CONTAINING PROTEIN"/>
    <property type="match status" value="1"/>
</dbReference>